<sequence>MCGPKCNYDEKRLIDANALHKRIEMNLRASNPFTIEECCYKYALNSVDEAPTINPETLRPVWRDPETDPPEVETEVLILYCNSISSYGITTAHYENGNVLSQNSAFYWEDLWDWGLYDEEQDDYRIPEGWWEYRHFNPDEVFNNRVDYPVVGWMPLPPKEVDQNG</sequence>
<protein>
    <recommendedName>
        <fullName evidence="2">DUF551 domain-containing protein</fullName>
    </recommendedName>
</protein>
<proteinExistence type="predicted"/>
<reference evidence="1" key="1">
    <citation type="journal article" date="2021" name="Proc. Natl. Acad. Sci. U.S.A.">
        <title>A Catalog of Tens of Thousands of Viruses from Human Metagenomes Reveals Hidden Associations with Chronic Diseases.</title>
        <authorList>
            <person name="Tisza M.J."/>
            <person name="Buck C.B."/>
        </authorList>
    </citation>
    <scope>NUCLEOTIDE SEQUENCE</scope>
    <source>
        <strain evidence="1">CtsIb3</strain>
    </source>
</reference>
<dbReference type="EMBL" id="BK016124">
    <property type="protein sequence ID" value="DAF96993.1"/>
    <property type="molecule type" value="Genomic_DNA"/>
</dbReference>
<evidence type="ECO:0000313" key="1">
    <source>
        <dbReference type="EMBL" id="DAF96993.1"/>
    </source>
</evidence>
<organism evidence="1">
    <name type="scientific">Myoviridae sp. ctsIb3</name>
    <dbReference type="NCBI Taxonomy" id="2825189"/>
    <lineage>
        <taxon>Viruses</taxon>
        <taxon>Duplodnaviria</taxon>
        <taxon>Heunggongvirae</taxon>
        <taxon>Uroviricota</taxon>
        <taxon>Caudoviricetes</taxon>
    </lineage>
</organism>
<name>A0A8S5UR70_9CAUD</name>
<accession>A0A8S5UR70</accession>
<evidence type="ECO:0008006" key="2">
    <source>
        <dbReference type="Google" id="ProtNLM"/>
    </source>
</evidence>